<name>A3ZM28_9BACT</name>
<organism evidence="2 3">
    <name type="scientific">Blastopirellula marina DSM 3645</name>
    <dbReference type="NCBI Taxonomy" id="314230"/>
    <lineage>
        <taxon>Bacteria</taxon>
        <taxon>Pseudomonadati</taxon>
        <taxon>Planctomycetota</taxon>
        <taxon>Planctomycetia</taxon>
        <taxon>Pirellulales</taxon>
        <taxon>Pirellulaceae</taxon>
        <taxon>Blastopirellula</taxon>
    </lineage>
</organism>
<dbReference type="InterPro" id="IPR006311">
    <property type="entry name" value="TAT_signal"/>
</dbReference>
<evidence type="ECO:0000259" key="1">
    <source>
        <dbReference type="Pfam" id="PF04909"/>
    </source>
</evidence>
<dbReference type="RefSeq" id="WP_002655684.1">
    <property type="nucleotide sequence ID" value="NZ_CH672377.1"/>
</dbReference>
<gene>
    <name evidence="2" type="ORF">DSM3645_10437</name>
</gene>
<sequence>MTVSAANVTRRDFLTLTAAGGLLANARRSQAEPVTGAESVTPSWVDANVYLSRWPFRRMRYDTPDALASMLRSKGITQAWTGSLDGVFHKDIGAVNRRLSEACAQQDDGLLVPFGSINPLLPQWRDELRLCAERYRMPGIRLHPSYHGYDLKEPRLAELLQRAAELNLIVQLCAWLEDARTQHPQMRVPDVDLAPLGDLAASTSGLRLVLLNGVKNAAGVAQAKLLQLPNVYCDIAQLETSEGVSKLLATTTAEHLLFGSYSPMFYFDSARLKLTESVLTPQQDQAIRFGTARSLLPA</sequence>
<dbReference type="Pfam" id="PF04909">
    <property type="entry name" value="Amidohydro_2"/>
    <property type="match status" value="1"/>
</dbReference>
<comment type="caution">
    <text evidence="2">The sequence shown here is derived from an EMBL/GenBank/DDBJ whole genome shotgun (WGS) entry which is preliminary data.</text>
</comment>
<evidence type="ECO:0000313" key="3">
    <source>
        <dbReference type="Proteomes" id="UP000004358"/>
    </source>
</evidence>
<dbReference type="EMBL" id="AANZ01000001">
    <property type="protein sequence ID" value="EAQ82811.1"/>
    <property type="molecule type" value="Genomic_DNA"/>
</dbReference>
<feature type="domain" description="Amidohydrolase-related" evidence="1">
    <location>
        <begin position="58"/>
        <end position="264"/>
    </location>
</feature>
<dbReference type="PROSITE" id="PS51318">
    <property type="entry name" value="TAT"/>
    <property type="match status" value="1"/>
</dbReference>
<dbReference type="SUPFAM" id="SSF51556">
    <property type="entry name" value="Metallo-dependent hydrolases"/>
    <property type="match status" value="1"/>
</dbReference>
<dbReference type="InterPro" id="IPR006680">
    <property type="entry name" value="Amidohydro-rel"/>
</dbReference>
<reference evidence="2 3" key="1">
    <citation type="submission" date="2006-02" db="EMBL/GenBank/DDBJ databases">
        <authorList>
            <person name="Amann R."/>
            <person name="Ferriera S."/>
            <person name="Johnson J."/>
            <person name="Kravitz S."/>
            <person name="Halpern A."/>
            <person name="Remington K."/>
            <person name="Beeson K."/>
            <person name="Tran B."/>
            <person name="Rogers Y.-H."/>
            <person name="Friedman R."/>
            <person name="Venter J.C."/>
        </authorList>
    </citation>
    <scope>NUCLEOTIDE SEQUENCE [LARGE SCALE GENOMIC DNA]</scope>
    <source>
        <strain evidence="2 3">DSM 3645</strain>
    </source>
</reference>
<dbReference type="HOGENOM" id="CLU_077099_0_0_0"/>
<dbReference type="Gene3D" id="3.20.20.140">
    <property type="entry name" value="Metal-dependent hydrolases"/>
    <property type="match status" value="1"/>
</dbReference>
<proteinExistence type="predicted"/>
<dbReference type="GO" id="GO:0016787">
    <property type="term" value="F:hydrolase activity"/>
    <property type="evidence" value="ECO:0007669"/>
    <property type="project" value="InterPro"/>
</dbReference>
<dbReference type="eggNOG" id="COG2159">
    <property type="taxonomic scope" value="Bacteria"/>
</dbReference>
<dbReference type="Proteomes" id="UP000004358">
    <property type="component" value="Unassembled WGS sequence"/>
</dbReference>
<dbReference type="AlphaFoldDB" id="A3ZM28"/>
<dbReference type="InterPro" id="IPR032466">
    <property type="entry name" value="Metal_Hydrolase"/>
</dbReference>
<dbReference type="OrthoDB" id="265149at2"/>
<protein>
    <recommendedName>
        <fullName evidence="1">Amidohydrolase-related domain-containing protein</fullName>
    </recommendedName>
</protein>
<accession>A3ZM28</accession>
<evidence type="ECO:0000313" key="2">
    <source>
        <dbReference type="EMBL" id="EAQ82811.1"/>
    </source>
</evidence>